<dbReference type="STRING" id="1664694.A0A0N1P163"/>
<dbReference type="EMBL" id="LFJN01000009">
    <property type="protein sequence ID" value="KPI41652.1"/>
    <property type="molecule type" value="Genomic_DNA"/>
</dbReference>
<dbReference type="OrthoDB" id="2279611at2759"/>
<evidence type="ECO:0000313" key="1">
    <source>
        <dbReference type="EMBL" id="KPI41652.1"/>
    </source>
</evidence>
<gene>
    <name evidence="1" type="ORF">AB675_9159</name>
</gene>
<dbReference type="RefSeq" id="XP_018001615.1">
    <property type="nucleotide sequence ID" value="XM_018149669.1"/>
</dbReference>
<evidence type="ECO:0008006" key="3">
    <source>
        <dbReference type="Google" id="ProtNLM"/>
    </source>
</evidence>
<dbReference type="AlphaFoldDB" id="A0A0N1P163"/>
<keyword evidence="2" id="KW-1185">Reference proteome</keyword>
<dbReference type="VEuPathDB" id="FungiDB:AB675_9159"/>
<protein>
    <recommendedName>
        <fullName evidence="3">Tetraspanin</fullName>
    </recommendedName>
</protein>
<dbReference type="Proteomes" id="UP000038010">
    <property type="component" value="Unassembled WGS sequence"/>
</dbReference>
<comment type="caution">
    <text evidence="1">The sequence shown here is derived from an EMBL/GenBank/DDBJ whole genome shotgun (WGS) entry which is preliminary data.</text>
</comment>
<name>A0A0N1P163_9EURO</name>
<sequence>MFVVFLLALPALFLRTNRTWLHLHAIGVTLTAFVTLGIGLRIWFDTLETHKNLAPIWSKQSPAIQSLLQARFNCCAYNNPSLFIRDQTCPTAAVAAQLGPCMVPFGSFANQFLDVVFTAFFGFCAVDLLLLLGTLCLIKERKERERFRRIDLKLSGMVVL</sequence>
<accession>A0A0N1P163</accession>
<dbReference type="GeneID" id="28741549"/>
<reference evidence="1 2" key="1">
    <citation type="submission" date="2015-06" db="EMBL/GenBank/DDBJ databases">
        <title>Draft genome of the ant-associated black yeast Phialophora attae CBS 131958.</title>
        <authorList>
            <person name="Moreno L.F."/>
            <person name="Stielow B.J."/>
            <person name="de Hoog S."/>
            <person name="Vicente V.A."/>
            <person name="Weiss V.A."/>
            <person name="de Vries M."/>
            <person name="Cruz L.M."/>
            <person name="Souza E.M."/>
        </authorList>
    </citation>
    <scope>NUCLEOTIDE SEQUENCE [LARGE SCALE GENOMIC DNA]</scope>
    <source>
        <strain evidence="1 2">CBS 131958</strain>
    </source>
</reference>
<proteinExistence type="predicted"/>
<organism evidence="1 2">
    <name type="scientific">Cyphellophora attinorum</name>
    <dbReference type="NCBI Taxonomy" id="1664694"/>
    <lineage>
        <taxon>Eukaryota</taxon>
        <taxon>Fungi</taxon>
        <taxon>Dikarya</taxon>
        <taxon>Ascomycota</taxon>
        <taxon>Pezizomycotina</taxon>
        <taxon>Eurotiomycetes</taxon>
        <taxon>Chaetothyriomycetidae</taxon>
        <taxon>Chaetothyriales</taxon>
        <taxon>Cyphellophoraceae</taxon>
        <taxon>Cyphellophora</taxon>
    </lineage>
</organism>
<evidence type="ECO:0000313" key="2">
    <source>
        <dbReference type="Proteomes" id="UP000038010"/>
    </source>
</evidence>